<sequence length="191" mass="20684">MMQSIVNEAQLLLGLGLDIGDVSSVQMALRAIAIYAVMLVLVRLASKRFLSKASAFDVIVAIMLGSIMSRAINGSAPFLPTIMASAALLALHWLFATLAAHTSFGTLVKGEPRLLIKDGEIQEGGLREAKLSANDLKQSLRLQVGDPDPSRIKRAYMERNGKISIVPFKTEPKILDVSVEDGVKSIRIKLE</sequence>
<protein>
    <submittedName>
        <fullName evidence="9">DUF421 domain-containing protein</fullName>
    </submittedName>
</protein>
<feature type="transmembrane region" description="Helical" evidence="7">
    <location>
        <begin position="27"/>
        <end position="46"/>
    </location>
</feature>
<name>A0A512BP65_9HYPH</name>
<evidence type="ECO:0000256" key="1">
    <source>
        <dbReference type="ARBA" id="ARBA00004651"/>
    </source>
</evidence>
<dbReference type="RefSeq" id="WP_114186178.1">
    <property type="nucleotide sequence ID" value="NZ_BJYU01000015.1"/>
</dbReference>
<dbReference type="PANTHER" id="PTHR34582">
    <property type="entry name" value="UPF0702 TRANSMEMBRANE PROTEIN YCAP"/>
    <property type="match status" value="1"/>
</dbReference>
<comment type="caution">
    <text evidence="9">The sequence shown here is derived from an EMBL/GenBank/DDBJ whole genome shotgun (WGS) entry which is preliminary data.</text>
</comment>
<evidence type="ECO:0000256" key="7">
    <source>
        <dbReference type="SAM" id="Phobius"/>
    </source>
</evidence>
<keyword evidence="3" id="KW-1003">Cell membrane</keyword>
<keyword evidence="4 7" id="KW-0812">Transmembrane</keyword>
<reference evidence="9 10" key="1">
    <citation type="submission" date="2019-07" db="EMBL/GenBank/DDBJ databases">
        <title>Whole genome shotgun sequence of Microvirga aerophila NBRC 106136.</title>
        <authorList>
            <person name="Hosoyama A."/>
            <person name="Uohara A."/>
            <person name="Ohji S."/>
            <person name="Ichikawa N."/>
        </authorList>
    </citation>
    <scope>NUCLEOTIDE SEQUENCE [LARGE SCALE GENOMIC DNA]</scope>
    <source>
        <strain evidence="9 10">NBRC 106136</strain>
    </source>
</reference>
<dbReference type="InterPro" id="IPR007353">
    <property type="entry name" value="DUF421"/>
</dbReference>
<accession>A0A512BP65</accession>
<evidence type="ECO:0000259" key="8">
    <source>
        <dbReference type="Pfam" id="PF04239"/>
    </source>
</evidence>
<feature type="transmembrane region" description="Helical" evidence="7">
    <location>
        <begin position="53"/>
        <end position="72"/>
    </location>
</feature>
<dbReference type="PANTHER" id="PTHR34582:SF6">
    <property type="entry name" value="UPF0702 TRANSMEMBRANE PROTEIN YCAP"/>
    <property type="match status" value="1"/>
</dbReference>
<comment type="similarity">
    <text evidence="2">Belongs to the UPF0702 family.</text>
</comment>
<gene>
    <name evidence="9" type="ORF">MAE02_14110</name>
</gene>
<evidence type="ECO:0000256" key="3">
    <source>
        <dbReference type="ARBA" id="ARBA00022475"/>
    </source>
</evidence>
<dbReference type="GO" id="GO:0005886">
    <property type="term" value="C:plasma membrane"/>
    <property type="evidence" value="ECO:0007669"/>
    <property type="project" value="UniProtKB-SubCell"/>
</dbReference>
<comment type="subcellular location">
    <subcellularLocation>
        <location evidence="1">Cell membrane</location>
        <topology evidence="1">Multi-pass membrane protein</topology>
    </subcellularLocation>
</comment>
<evidence type="ECO:0000313" key="9">
    <source>
        <dbReference type="EMBL" id="GEO13715.1"/>
    </source>
</evidence>
<feature type="transmembrane region" description="Helical" evidence="7">
    <location>
        <begin position="78"/>
        <end position="100"/>
    </location>
</feature>
<keyword evidence="10" id="KW-1185">Reference proteome</keyword>
<evidence type="ECO:0000256" key="4">
    <source>
        <dbReference type="ARBA" id="ARBA00022692"/>
    </source>
</evidence>
<evidence type="ECO:0000256" key="6">
    <source>
        <dbReference type="ARBA" id="ARBA00023136"/>
    </source>
</evidence>
<dbReference type="EMBL" id="BJYU01000015">
    <property type="protein sequence ID" value="GEO13715.1"/>
    <property type="molecule type" value="Genomic_DNA"/>
</dbReference>
<organism evidence="9 10">
    <name type="scientific">Microvirga aerophila</name>
    <dbReference type="NCBI Taxonomy" id="670291"/>
    <lineage>
        <taxon>Bacteria</taxon>
        <taxon>Pseudomonadati</taxon>
        <taxon>Pseudomonadota</taxon>
        <taxon>Alphaproteobacteria</taxon>
        <taxon>Hyphomicrobiales</taxon>
        <taxon>Methylobacteriaceae</taxon>
        <taxon>Microvirga</taxon>
    </lineage>
</organism>
<evidence type="ECO:0000313" key="10">
    <source>
        <dbReference type="Proteomes" id="UP000321085"/>
    </source>
</evidence>
<keyword evidence="5 7" id="KW-1133">Transmembrane helix</keyword>
<dbReference type="OrthoDB" id="9793799at2"/>
<dbReference type="Gene3D" id="3.30.240.20">
    <property type="entry name" value="bsu07140 like domains"/>
    <property type="match status" value="1"/>
</dbReference>
<dbReference type="Proteomes" id="UP000321085">
    <property type="component" value="Unassembled WGS sequence"/>
</dbReference>
<dbReference type="AlphaFoldDB" id="A0A512BP65"/>
<evidence type="ECO:0000256" key="2">
    <source>
        <dbReference type="ARBA" id="ARBA00006448"/>
    </source>
</evidence>
<dbReference type="InterPro" id="IPR023090">
    <property type="entry name" value="UPF0702_alpha/beta_dom_sf"/>
</dbReference>
<proteinExistence type="inferred from homology"/>
<dbReference type="Pfam" id="PF04239">
    <property type="entry name" value="DUF421"/>
    <property type="match status" value="1"/>
</dbReference>
<evidence type="ECO:0000256" key="5">
    <source>
        <dbReference type="ARBA" id="ARBA00022989"/>
    </source>
</evidence>
<keyword evidence="6 7" id="KW-0472">Membrane</keyword>
<feature type="domain" description="YetF C-terminal" evidence="8">
    <location>
        <begin position="103"/>
        <end position="171"/>
    </location>
</feature>